<comment type="caution">
    <text evidence="9">The sequence shown here is derived from an EMBL/GenBank/DDBJ whole genome shotgun (WGS) entry which is preliminary data.</text>
</comment>
<dbReference type="Pfam" id="PF11815">
    <property type="entry name" value="DUF3336"/>
    <property type="match status" value="1"/>
</dbReference>
<gene>
    <name evidence="9" type="ORF">NEMBOFW57_010387</name>
</gene>
<dbReference type="PROSITE" id="PS00018">
    <property type="entry name" value="EF_HAND_1"/>
    <property type="match status" value="1"/>
</dbReference>
<evidence type="ECO:0000256" key="7">
    <source>
        <dbReference type="SAM" id="MobiDB-lite"/>
    </source>
</evidence>
<evidence type="ECO:0000256" key="2">
    <source>
        <dbReference type="ARBA" id="ARBA00022801"/>
    </source>
</evidence>
<feature type="compositionally biased region" description="Basic residues" evidence="7">
    <location>
        <begin position="660"/>
        <end position="675"/>
    </location>
</feature>
<dbReference type="PROSITE" id="PS51635">
    <property type="entry name" value="PNPLA"/>
    <property type="match status" value="1"/>
</dbReference>
<accession>A0AAD4HSZ5</accession>
<feature type="active site" description="Nucleophile" evidence="5">
    <location>
        <position position="249"/>
    </location>
</feature>
<keyword evidence="4 5" id="KW-0443">Lipid metabolism</keyword>
<dbReference type="InterPro" id="IPR016035">
    <property type="entry name" value="Acyl_Trfase/lysoPLipase"/>
</dbReference>
<feature type="compositionally biased region" description="Basic and acidic residues" evidence="7">
    <location>
        <begin position="777"/>
        <end position="790"/>
    </location>
</feature>
<evidence type="ECO:0000256" key="6">
    <source>
        <dbReference type="RuleBase" id="RU362055"/>
    </source>
</evidence>
<dbReference type="InterPro" id="IPR021771">
    <property type="entry name" value="Triacylglycerol_lipase_N"/>
</dbReference>
<feature type="short sequence motif" description="GXSXG" evidence="5">
    <location>
        <begin position="247"/>
        <end position="251"/>
    </location>
</feature>
<dbReference type="EC" id="3.1.1.-" evidence="6"/>
<feature type="region of interest" description="Disordered" evidence="7">
    <location>
        <begin position="710"/>
        <end position="790"/>
    </location>
</feature>
<comment type="function">
    <text evidence="6">Lipid hydrolase.</text>
</comment>
<comment type="similarity">
    <text evidence="6">Belongs to the PLPL family.</text>
</comment>
<dbReference type="GO" id="GO:0006641">
    <property type="term" value="P:triglyceride metabolic process"/>
    <property type="evidence" value="ECO:0007669"/>
    <property type="project" value="UniProtKB-ARBA"/>
</dbReference>
<dbReference type="GO" id="GO:0016020">
    <property type="term" value="C:membrane"/>
    <property type="evidence" value="ECO:0007669"/>
    <property type="project" value="UniProtKB-SubCell"/>
</dbReference>
<feature type="domain" description="PNPLA" evidence="8">
    <location>
        <begin position="216"/>
        <end position="411"/>
    </location>
</feature>
<dbReference type="InterPro" id="IPR002641">
    <property type="entry name" value="PNPLA_dom"/>
</dbReference>
<keyword evidence="3 5" id="KW-0442">Lipid degradation</keyword>
<protein>
    <recommendedName>
        <fullName evidence="6">Patatin-like phospholipase domain-containing protein</fullName>
        <ecNumber evidence="6">3.1.1.-</ecNumber>
    </recommendedName>
</protein>
<dbReference type="Gene3D" id="3.40.1090.10">
    <property type="entry name" value="Cytosolic phospholipase A2 catalytic domain"/>
    <property type="match status" value="2"/>
</dbReference>
<feature type="active site" description="Proton acceptor" evidence="5">
    <location>
        <position position="398"/>
    </location>
</feature>
<feature type="region of interest" description="Disordered" evidence="7">
    <location>
        <begin position="14"/>
        <end position="42"/>
    </location>
</feature>
<dbReference type="PANTHER" id="PTHR14226:SF10">
    <property type="entry name" value="TRIACYLGLYCEROL LIPASE 4-RELATED"/>
    <property type="match status" value="1"/>
</dbReference>
<name>A0AAD4HSZ5_9PEZI</name>
<evidence type="ECO:0000256" key="4">
    <source>
        <dbReference type="ARBA" id="ARBA00023098"/>
    </source>
</evidence>
<dbReference type="GO" id="GO:0004806">
    <property type="term" value="F:triacylglycerol lipase activity"/>
    <property type="evidence" value="ECO:0007669"/>
    <property type="project" value="InterPro"/>
</dbReference>
<evidence type="ECO:0000256" key="5">
    <source>
        <dbReference type="PROSITE-ProRule" id="PRU01161"/>
    </source>
</evidence>
<organism evidence="9 10">
    <name type="scientific">Staphylotrichum longicolle</name>
    <dbReference type="NCBI Taxonomy" id="669026"/>
    <lineage>
        <taxon>Eukaryota</taxon>
        <taxon>Fungi</taxon>
        <taxon>Dikarya</taxon>
        <taxon>Ascomycota</taxon>
        <taxon>Pezizomycotina</taxon>
        <taxon>Sordariomycetes</taxon>
        <taxon>Sordariomycetidae</taxon>
        <taxon>Sordariales</taxon>
        <taxon>Chaetomiaceae</taxon>
        <taxon>Staphylotrichum</taxon>
    </lineage>
</organism>
<dbReference type="CDD" id="cd07230">
    <property type="entry name" value="Pat_TGL4-5_like"/>
    <property type="match status" value="1"/>
</dbReference>
<evidence type="ECO:0000256" key="3">
    <source>
        <dbReference type="ARBA" id="ARBA00022963"/>
    </source>
</evidence>
<comment type="function">
    <text evidence="1">Probable lipid hydrolase.</text>
</comment>
<dbReference type="PANTHER" id="PTHR14226">
    <property type="entry name" value="NEUROPATHY TARGET ESTERASE/SWISS CHEESE D.MELANOGASTER"/>
    <property type="match status" value="1"/>
</dbReference>
<feature type="region of interest" description="Disordered" evidence="7">
    <location>
        <begin position="604"/>
        <end position="626"/>
    </location>
</feature>
<dbReference type="InterPro" id="IPR018247">
    <property type="entry name" value="EF_Hand_1_Ca_BS"/>
</dbReference>
<feature type="compositionally biased region" description="Low complexity" evidence="7">
    <location>
        <begin position="710"/>
        <end position="726"/>
    </location>
</feature>
<feature type="region of interest" description="Disordered" evidence="7">
    <location>
        <begin position="658"/>
        <end position="690"/>
    </location>
</feature>
<dbReference type="EMBL" id="JAHCVI010000006">
    <property type="protein sequence ID" value="KAG7284029.1"/>
    <property type="molecule type" value="Genomic_DNA"/>
</dbReference>
<dbReference type="AlphaFoldDB" id="A0AAD4HSZ5"/>
<reference evidence="9" key="1">
    <citation type="submission" date="2023-02" db="EMBL/GenBank/DDBJ databases">
        <authorList>
            <person name="Palmer J.M."/>
        </authorList>
    </citation>
    <scope>NUCLEOTIDE SEQUENCE</scope>
    <source>
        <strain evidence="9">FW57</strain>
    </source>
</reference>
<comment type="subcellular location">
    <subcellularLocation>
        <location evidence="6">Membrane</location>
        <topology evidence="6">Single-pass membrane protein</topology>
    </subcellularLocation>
</comment>
<dbReference type="InterPro" id="IPR050301">
    <property type="entry name" value="NTE"/>
</dbReference>
<evidence type="ECO:0000256" key="1">
    <source>
        <dbReference type="ARBA" id="ARBA00002682"/>
    </source>
</evidence>
<dbReference type="SUPFAM" id="SSF52151">
    <property type="entry name" value="FabD/lysophospholipase-like"/>
    <property type="match status" value="1"/>
</dbReference>
<proteinExistence type="inferred from homology"/>
<keyword evidence="2 5" id="KW-0378">Hydrolase</keyword>
<evidence type="ECO:0000259" key="8">
    <source>
        <dbReference type="PROSITE" id="PS51635"/>
    </source>
</evidence>
<dbReference type="Proteomes" id="UP001197093">
    <property type="component" value="Unassembled WGS sequence"/>
</dbReference>
<feature type="compositionally biased region" description="Low complexity" evidence="7">
    <location>
        <begin position="750"/>
        <end position="764"/>
    </location>
</feature>
<keyword evidence="10" id="KW-1185">Reference proteome</keyword>
<evidence type="ECO:0000313" key="9">
    <source>
        <dbReference type="EMBL" id="KAG7284029.1"/>
    </source>
</evidence>
<dbReference type="Pfam" id="PF01734">
    <property type="entry name" value="Patatin"/>
    <property type="match status" value="1"/>
</dbReference>
<sequence>MPDLLLHGPHIIQASAAESRAKGPSRASSARPRRDDHDLHTPVSRLVHGVLSIRDGLSKSEREDSRKVEERKHILAARMQNATTLEEWEKAAVELDELEGNNDWKLDDSSGTDEYRPDVIRAQLEALDTARINCDISAMVHLLRTSLSRDLGGMGNTDLYRHSYIGTKALVERYVKSAVQTIETVVDRTVHWGDMEARDLLQDMVYARQSFGRSALLLSGGATFGMSHIGVLKTLFEQKLLPRIISGASAGSIVCAVLCTRTDDEVPALIKAFPYGELQVFAGDKDDMWDHIRHLVHKGSWADIKHLVRAMRIWLGDMTFLEAYNRTRRICNICVSSASIYDVPRLINYVTAPNVIIWSAVAASCSVPLVFQGHPLLMKDPVTNEQVPWIPTPQQFIDGSVDNDLPMSRLAEMFNVNHFIVSQVNPHVVPFLAKDEHPTPGQRPGQTPSRSRSWFWSLASYLKEEGLHKMHLLNEAGISPGILTKVVAVVNQKYSGDITIIPEVPPRDLVRMLANPTTDFMIRSCLIGERATWPKLSRVRDRLAIELALDRAVHALRAHVVFRKSQVDLRRALGAVTPLGYASPNHTSGLTPYMSAAFRVVQPTPSGATTPTEEHRPLGRRRGSAASVQLVVATRHKKPFMADADDSDDDDGERLEVAVRRSRGSTRGRLRRNARSHGQMRGGKPVDNEFLAPDGARLSASEVFWRTAERATAGESSTAAGTPATAPHDEDGSDMLSLEEFTPEVQLTPAEASASDGGLASDADPYAMTARHGSASPRREQPSKLRHSEP</sequence>
<evidence type="ECO:0000313" key="10">
    <source>
        <dbReference type="Proteomes" id="UP001197093"/>
    </source>
</evidence>
<dbReference type="GO" id="GO:0016042">
    <property type="term" value="P:lipid catabolic process"/>
    <property type="evidence" value="ECO:0007669"/>
    <property type="project" value="UniProtKB-UniRule"/>
</dbReference>
<comment type="caution">
    <text evidence="5">Lacks conserved residue(s) required for the propagation of feature annotation.</text>
</comment>